<dbReference type="Gene3D" id="3.30.360.20">
    <property type="entry name" value="RNA 3'-terminal phosphate cyclase, insert domain"/>
    <property type="match status" value="1"/>
</dbReference>
<gene>
    <name evidence="5 9" type="primary">rtcA</name>
    <name evidence="9" type="ORF">NGM29_06830</name>
</gene>
<feature type="binding site" evidence="5">
    <location>
        <position position="107"/>
    </location>
    <ligand>
        <name>ATP</name>
        <dbReference type="ChEBI" id="CHEBI:30616"/>
    </ligand>
</feature>
<comment type="catalytic activity">
    <reaction evidence="5">
        <text>a 3'-end 3'-phospho-ribonucleotide-RNA + ATP = a 3'-end 2',3'-cyclophospho-ribonucleotide-RNA + AMP + diphosphate</text>
        <dbReference type="Rhea" id="RHEA:23976"/>
        <dbReference type="Rhea" id="RHEA-COMP:10463"/>
        <dbReference type="Rhea" id="RHEA-COMP:10464"/>
        <dbReference type="ChEBI" id="CHEBI:30616"/>
        <dbReference type="ChEBI" id="CHEBI:33019"/>
        <dbReference type="ChEBI" id="CHEBI:83062"/>
        <dbReference type="ChEBI" id="CHEBI:83064"/>
        <dbReference type="ChEBI" id="CHEBI:456215"/>
        <dbReference type="EC" id="6.5.1.4"/>
    </reaction>
</comment>
<dbReference type="InterPro" id="IPR000228">
    <property type="entry name" value="RNA3'_term_phos_cyc"/>
</dbReference>
<evidence type="ECO:0000259" key="8">
    <source>
        <dbReference type="Pfam" id="PF05189"/>
    </source>
</evidence>
<dbReference type="InterPro" id="IPR036553">
    <property type="entry name" value="RPTC_insert"/>
</dbReference>
<dbReference type="AlphaFoldDB" id="A0A9E7NDI7"/>
<dbReference type="PIRSF" id="PIRSF005378">
    <property type="entry name" value="RNA3'_term_phos_cycl_euk"/>
    <property type="match status" value="1"/>
</dbReference>
<evidence type="ECO:0000256" key="6">
    <source>
        <dbReference type="NCBIfam" id="TIGR03399"/>
    </source>
</evidence>
<evidence type="ECO:0000259" key="7">
    <source>
        <dbReference type="Pfam" id="PF01137"/>
    </source>
</evidence>
<evidence type="ECO:0000256" key="2">
    <source>
        <dbReference type="ARBA" id="ARBA00021428"/>
    </source>
</evidence>
<dbReference type="PANTHER" id="PTHR11096:SF0">
    <property type="entry name" value="RNA 3'-TERMINAL PHOSPHATE CYCLASE"/>
    <property type="match status" value="1"/>
</dbReference>
<dbReference type="KEGG" id="sawl:NGM29_06830"/>
<keyword evidence="10" id="KW-1185">Reference proteome</keyword>
<dbReference type="Gene3D" id="3.65.10.20">
    <property type="entry name" value="RNA 3'-terminal phosphate cyclase domain"/>
    <property type="match status" value="1"/>
</dbReference>
<keyword evidence="4 5" id="KW-0547">Nucleotide-binding</keyword>
<dbReference type="InterPro" id="IPR017770">
    <property type="entry name" value="RNA3'_term_phos_cyc_type_1"/>
</dbReference>
<dbReference type="EC" id="6.5.1.4" evidence="5 6"/>
<dbReference type="InterPro" id="IPR013791">
    <property type="entry name" value="RNA3'-term_phos_cycl_insert"/>
</dbReference>
<sequence length="370" mass="39035">MHTLDGHDAGGQFLRRALTLSALTGEPVRLERARGDRPNPGLANQHLAVLEAMAAITDAEVSGGELEAETVEFDPRTGTGGDGAVEISGGEYTVEVGTAGSLTLLFDAVLPLAARLESPLTLTASGGTDVAWSPPVDYLRYVKLPLLRQYGLQAALEVDRRGFYPAGAGRLRLHLAPSRFHPLDLETRGDLTGVCVYSTEAAALADADVAKRQAEGSLERLQTRIGSDGANFEVRERVETTAESACPGSAIVLSLEFEFAGDSAETMSTPSPQAGFSSLGEPGKLAERVGEEAADAAVAFLEGNGSVDAHLADQLLDFLVLGGGRLRIPAVTDHVETSCRLLETFGYDLEFERQGNADGSTLLVAETELE</sequence>
<accession>A0A9E7NDI7</accession>
<evidence type="ECO:0000256" key="1">
    <source>
        <dbReference type="ARBA" id="ARBA00009206"/>
    </source>
</evidence>
<comment type="similarity">
    <text evidence="1 5">Belongs to the RNA 3'-terminal cyclase family. Type 1 subfamily.</text>
</comment>
<dbReference type="GO" id="GO:0005524">
    <property type="term" value="F:ATP binding"/>
    <property type="evidence" value="ECO:0007669"/>
    <property type="project" value="UniProtKB-KW"/>
</dbReference>
<evidence type="ECO:0000313" key="10">
    <source>
        <dbReference type="Proteomes" id="UP001056855"/>
    </source>
</evidence>
<organism evidence="9 10">
    <name type="scientific">Natronosalvus rutilus</name>
    <dbReference type="NCBI Taxonomy" id="2953753"/>
    <lineage>
        <taxon>Archaea</taxon>
        <taxon>Methanobacteriati</taxon>
        <taxon>Methanobacteriota</taxon>
        <taxon>Stenosarchaea group</taxon>
        <taxon>Halobacteria</taxon>
        <taxon>Halobacteriales</taxon>
        <taxon>Natrialbaceae</taxon>
        <taxon>Natronosalvus</taxon>
    </lineage>
</organism>
<feature type="domain" description="RNA 3'-terminal phosphate cyclase" evidence="7">
    <location>
        <begin position="9"/>
        <end position="345"/>
    </location>
</feature>
<proteinExistence type="inferred from homology"/>
<keyword evidence="3 5" id="KW-0436">Ligase</keyword>
<keyword evidence="5" id="KW-0067">ATP-binding</keyword>
<dbReference type="NCBIfam" id="NF003246">
    <property type="entry name" value="PRK04204.1-2"/>
    <property type="match status" value="1"/>
</dbReference>
<dbReference type="PANTHER" id="PTHR11096">
    <property type="entry name" value="RNA 3' TERMINAL PHOSPHATE CYCLASE"/>
    <property type="match status" value="1"/>
</dbReference>
<dbReference type="Pfam" id="PF01137">
    <property type="entry name" value="RTC"/>
    <property type="match status" value="1"/>
</dbReference>
<dbReference type="RefSeq" id="WP_254159700.1">
    <property type="nucleotide sequence ID" value="NZ_CP100355.1"/>
</dbReference>
<dbReference type="InterPro" id="IPR023797">
    <property type="entry name" value="RNA3'_phos_cyclase_dom"/>
</dbReference>
<evidence type="ECO:0000256" key="5">
    <source>
        <dbReference type="HAMAP-Rule" id="MF_00200"/>
    </source>
</evidence>
<evidence type="ECO:0000256" key="3">
    <source>
        <dbReference type="ARBA" id="ARBA00022598"/>
    </source>
</evidence>
<dbReference type="SUPFAM" id="SSF55205">
    <property type="entry name" value="EPT/RTPC-like"/>
    <property type="match status" value="1"/>
</dbReference>
<evidence type="ECO:0000256" key="4">
    <source>
        <dbReference type="ARBA" id="ARBA00022741"/>
    </source>
</evidence>
<dbReference type="EMBL" id="CP100355">
    <property type="protein sequence ID" value="UTF54964.1"/>
    <property type="molecule type" value="Genomic_DNA"/>
</dbReference>
<dbReference type="NCBIfam" id="TIGR03399">
    <property type="entry name" value="RNA_3prim_cycl"/>
    <property type="match status" value="1"/>
</dbReference>
<protein>
    <recommendedName>
        <fullName evidence="2 5">RNA 3'-terminal phosphate cyclase</fullName>
        <shortName evidence="5">RNA cyclase</shortName>
        <shortName evidence="5">RNA-3'-phosphate cyclase</shortName>
        <ecNumber evidence="5 6">6.5.1.4</ecNumber>
    </recommendedName>
</protein>
<dbReference type="GO" id="GO:0003963">
    <property type="term" value="F:RNA-3'-phosphate cyclase activity"/>
    <property type="evidence" value="ECO:0007669"/>
    <property type="project" value="UniProtKB-UniRule"/>
</dbReference>
<dbReference type="HAMAP" id="MF_00200">
    <property type="entry name" value="RTC"/>
    <property type="match status" value="1"/>
</dbReference>
<dbReference type="Proteomes" id="UP001056855">
    <property type="component" value="Chromosome"/>
</dbReference>
<evidence type="ECO:0000313" key="9">
    <source>
        <dbReference type="EMBL" id="UTF54964.1"/>
    </source>
</evidence>
<comment type="function">
    <text evidence="5">Catalyzes the conversion of 3'-phosphate to a 2',3'-cyclic phosphodiester at the end of RNA. The mechanism of action of the enzyme occurs in 3 steps: (A) adenylation of the enzyme by ATP; (B) transfer of adenylate to an RNA-N3'P to produce RNA-N3'PP5'A; (C) and attack of the adjacent 2'-hydroxyl on the 3'-phosphorus in the diester linkage to produce the cyclic end product. The biological role of this enzyme is unknown but it is likely to function in some aspects of cellular RNA processing.</text>
</comment>
<feature type="active site" description="Tele-AMP-histidine intermediate" evidence="5">
    <location>
        <position position="334"/>
    </location>
</feature>
<dbReference type="InterPro" id="IPR037136">
    <property type="entry name" value="RNA3'_phos_cyclase_dom_sf"/>
</dbReference>
<dbReference type="GO" id="GO:0006396">
    <property type="term" value="P:RNA processing"/>
    <property type="evidence" value="ECO:0007669"/>
    <property type="project" value="UniProtKB-UniRule"/>
</dbReference>
<feature type="binding site" evidence="5">
    <location>
        <begin position="310"/>
        <end position="314"/>
    </location>
    <ligand>
        <name>ATP</name>
        <dbReference type="ChEBI" id="CHEBI:30616"/>
    </ligand>
</feature>
<dbReference type="GO" id="GO:0005737">
    <property type="term" value="C:cytoplasm"/>
    <property type="evidence" value="ECO:0007669"/>
    <property type="project" value="UniProtKB-SubCell"/>
</dbReference>
<dbReference type="InterPro" id="IPR013792">
    <property type="entry name" value="RNA3'P_cycl/enolpyr_Trfase_a/b"/>
</dbReference>
<comment type="subcellular location">
    <subcellularLocation>
        <location evidence="5">Cytoplasm</location>
    </subcellularLocation>
</comment>
<dbReference type="Pfam" id="PF05189">
    <property type="entry name" value="RTC_insert"/>
    <property type="match status" value="1"/>
</dbReference>
<dbReference type="GeneID" id="73289746"/>
<name>A0A9E7NDI7_9EURY</name>
<dbReference type="SUPFAM" id="SSF52913">
    <property type="entry name" value="RNA 3'-terminal phosphate cyclase, RPTC, insert domain"/>
    <property type="match status" value="1"/>
</dbReference>
<feature type="domain" description="RNA 3'-terminal phosphate cyclase insert" evidence="8">
    <location>
        <begin position="187"/>
        <end position="301"/>
    </location>
</feature>
<keyword evidence="5" id="KW-0963">Cytoplasm</keyword>
<reference evidence="9" key="1">
    <citation type="submission" date="2022-06" db="EMBL/GenBank/DDBJ databases">
        <title>Diverse halophilic archaea isolated from saline environments.</title>
        <authorList>
            <person name="Cui H.-L."/>
        </authorList>
    </citation>
    <scope>NUCLEOTIDE SEQUENCE</scope>
    <source>
        <strain evidence="9">WLHS1</strain>
    </source>
</reference>